<evidence type="ECO:0000313" key="1">
    <source>
        <dbReference type="EMBL" id="VVC27043.1"/>
    </source>
</evidence>
<proteinExistence type="predicted"/>
<name>A0A5E4M4C9_9HEMI</name>
<organism evidence="1 2">
    <name type="scientific">Cinara cedri</name>
    <dbReference type="NCBI Taxonomy" id="506608"/>
    <lineage>
        <taxon>Eukaryota</taxon>
        <taxon>Metazoa</taxon>
        <taxon>Ecdysozoa</taxon>
        <taxon>Arthropoda</taxon>
        <taxon>Hexapoda</taxon>
        <taxon>Insecta</taxon>
        <taxon>Pterygota</taxon>
        <taxon>Neoptera</taxon>
        <taxon>Paraneoptera</taxon>
        <taxon>Hemiptera</taxon>
        <taxon>Sternorrhyncha</taxon>
        <taxon>Aphidomorpha</taxon>
        <taxon>Aphidoidea</taxon>
        <taxon>Aphididae</taxon>
        <taxon>Lachninae</taxon>
        <taxon>Cinara</taxon>
    </lineage>
</organism>
<dbReference type="EMBL" id="CABPRJ010000058">
    <property type="protein sequence ID" value="VVC27043.1"/>
    <property type="molecule type" value="Genomic_DNA"/>
</dbReference>
<dbReference type="OrthoDB" id="6604793at2759"/>
<keyword evidence="2" id="KW-1185">Reference proteome</keyword>
<dbReference type="AlphaFoldDB" id="A0A5E4M4C9"/>
<sequence>MLVHPDKATIITQAACVLHNIIMDKESTLADIHNEIKNTTLQAYQDDIDQPTNRRPTREAIEIRDKFMIYFNSKAGSVPWQNTYIV</sequence>
<evidence type="ECO:0008006" key="3">
    <source>
        <dbReference type="Google" id="ProtNLM"/>
    </source>
</evidence>
<protein>
    <recommendedName>
        <fullName evidence="3">Harbinger transposase-derived nuclease domain</fullName>
    </recommendedName>
</protein>
<reference evidence="1 2" key="1">
    <citation type="submission" date="2019-08" db="EMBL/GenBank/DDBJ databases">
        <authorList>
            <person name="Alioto T."/>
            <person name="Alioto T."/>
            <person name="Gomez Garrido J."/>
        </authorList>
    </citation>
    <scope>NUCLEOTIDE SEQUENCE [LARGE SCALE GENOMIC DNA]</scope>
</reference>
<evidence type="ECO:0000313" key="2">
    <source>
        <dbReference type="Proteomes" id="UP000325440"/>
    </source>
</evidence>
<gene>
    <name evidence="1" type="ORF">CINCED_3A000890</name>
</gene>
<accession>A0A5E4M4C9</accession>
<dbReference type="Proteomes" id="UP000325440">
    <property type="component" value="Unassembled WGS sequence"/>
</dbReference>